<name>A0ABX5YIM9_9PLAN</name>
<proteinExistence type="predicted"/>
<evidence type="ECO:0000313" key="2">
    <source>
        <dbReference type="EMBL" id="QEG15521.1"/>
    </source>
</evidence>
<dbReference type="Proteomes" id="UP000322887">
    <property type="component" value="Chromosome"/>
</dbReference>
<keyword evidence="1" id="KW-0472">Membrane</keyword>
<feature type="transmembrane region" description="Helical" evidence="1">
    <location>
        <begin position="12"/>
        <end position="35"/>
    </location>
</feature>
<protein>
    <recommendedName>
        <fullName evidence="4">Sugar ABC transporter permease</fullName>
    </recommendedName>
</protein>
<evidence type="ECO:0008006" key="4">
    <source>
        <dbReference type="Google" id="ProtNLM"/>
    </source>
</evidence>
<keyword evidence="1" id="KW-0812">Transmembrane</keyword>
<evidence type="ECO:0000313" key="3">
    <source>
        <dbReference type="Proteomes" id="UP000322887"/>
    </source>
</evidence>
<dbReference type="RefSeq" id="WP_002647546.1">
    <property type="nucleotide sequence ID" value="NZ_CP042910.1"/>
</dbReference>
<dbReference type="GeneID" id="98646000"/>
<dbReference type="EMBL" id="CP042910">
    <property type="protein sequence ID" value="QEG15521.1"/>
    <property type="molecule type" value="Genomic_DNA"/>
</dbReference>
<keyword evidence="1" id="KW-1133">Transmembrane helix</keyword>
<reference evidence="2 3" key="1">
    <citation type="submission" date="2019-08" db="EMBL/GenBank/DDBJ databases">
        <title>Deep-cultivation of Planctomycetes and their phenomic and genomic characterization uncovers novel biology.</title>
        <authorList>
            <person name="Wiegand S."/>
            <person name="Jogler M."/>
            <person name="Boedeker C."/>
            <person name="Pinto D."/>
            <person name="Vollmers J."/>
            <person name="Rivas-Marin E."/>
            <person name="Kohn T."/>
            <person name="Peeters S.H."/>
            <person name="Heuer A."/>
            <person name="Rast P."/>
            <person name="Oberbeckmann S."/>
            <person name="Bunk B."/>
            <person name="Jeske O."/>
            <person name="Meyerdierks A."/>
            <person name="Storesund J.E."/>
            <person name="Kallscheuer N."/>
            <person name="Luecker S."/>
            <person name="Lage O.M."/>
            <person name="Pohl T."/>
            <person name="Merkel B.J."/>
            <person name="Hornburger P."/>
            <person name="Mueller R.-W."/>
            <person name="Bruemmer F."/>
            <person name="Labrenz M."/>
            <person name="Spormann A.M."/>
            <person name="Op den Camp H."/>
            <person name="Overmann J."/>
            <person name="Amann R."/>
            <person name="Jetten M.S.M."/>
            <person name="Mascher T."/>
            <person name="Medema M.H."/>
            <person name="Devos D.P."/>
            <person name="Kaster A.-K."/>
            <person name="Ovreas L."/>
            <person name="Rohde M."/>
            <person name="Galperin M.Y."/>
            <person name="Jogler C."/>
        </authorList>
    </citation>
    <scope>NUCLEOTIDE SEQUENCE [LARGE SCALE GENOMIC DNA]</scope>
    <source>
        <strain evidence="2 3">DSM 8797</strain>
    </source>
</reference>
<gene>
    <name evidence="2" type="ORF">GmarT_13620</name>
</gene>
<keyword evidence="3" id="KW-1185">Reference proteome</keyword>
<organism evidence="2 3">
    <name type="scientific">Gimesia maris</name>
    <dbReference type="NCBI Taxonomy" id="122"/>
    <lineage>
        <taxon>Bacteria</taxon>
        <taxon>Pseudomonadati</taxon>
        <taxon>Planctomycetota</taxon>
        <taxon>Planctomycetia</taxon>
        <taxon>Planctomycetales</taxon>
        <taxon>Planctomycetaceae</taxon>
        <taxon>Gimesia</taxon>
    </lineage>
</organism>
<sequence>MTEKKRWKVLRFLGYAIPILLVAYVLSIGPATILLDYSKSNSGLTYYEVMDDPKYQQYEERIGTFYTPLALLMDSNESFAYVVYEYIELCFVIFPVEFKSPIEKNLGI</sequence>
<evidence type="ECO:0000256" key="1">
    <source>
        <dbReference type="SAM" id="Phobius"/>
    </source>
</evidence>
<accession>A0ABX5YIM9</accession>